<feature type="domain" description="Sodium/calcium exchanger membrane region" evidence="10">
    <location>
        <begin position="156"/>
        <end position="314"/>
    </location>
</feature>
<feature type="domain" description="Sodium/calcium exchanger membrane region" evidence="10">
    <location>
        <begin position="402"/>
        <end position="545"/>
    </location>
</feature>
<feature type="region of interest" description="Disordered" evidence="8">
    <location>
        <begin position="330"/>
        <end position="349"/>
    </location>
</feature>
<evidence type="ECO:0000256" key="1">
    <source>
        <dbReference type="ARBA" id="ARBA00004127"/>
    </source>
</evidence>
<name>A0A9P6HD13_9AGAM</name>
<dbReference type="GO" id="GO:0006874">
    <property type="term" value="P:intracellular calcium ion homeostasis"/>
    <property type="evidence" value="ECO:0007669"/>
    <property type="project" value="TreeGrafter"/>
</dbReference>
<feature type="compositionally biased region" description="Low complexity" evidence="8">
    <location>
        <begin position="1"/>
        <end position="16"/>
    </location>
</feature>
<dbReference type="PANTHER" id="PTHR31503:SF20">
    <property type="entry name" value="CA(2+)_H(+) EXCHANGER, PUTATIVE (EUROFUNG)-RELATED"/>
    <property type="match status" value="1"/>
</dbReference>
<evidence type="ECO:0000256" key="9">
    <source>
        <dbReference type="SAM" id="Phobius"/>
    </source>
</evidence>
<feature type="transmembrane region" description="Helical" evidence="9">
    <location>
        <begin position="401"/>
        <end position="417"/>
    </location>
</feature>
<evidence type="ECO:0000313" key="12">
    <source>
        <dbReference type="Proteomes" id="UP000736335"/>
    </source>
</evidence>
<sequence length="560" mass="60298">MVDSSDFSSNPSNSRSPPHPSNLPNASVPNDDDDEPPCSGSTPVPNTTIITFGEGPKDENAIPTPNTDGSIPSRRFATASSTVLTASPAFVNKEKDIANVTPANRLRILFTPTHELGPSPGYLKSMKNALFHSPLNILLLFIPVSWALHWAHQSDTVIFVVSALAIVPLAALLGLGTEQIALRTSQAVGGLLNATLGNVVELIIAGIALGRCDLDLVQSSLLGGLLSNLLLVLGMAFIVGGFRFRSQEFQPMAAQLNSSLMTVSVIALIIPAAFHEWLDGRIDSDLEAPYLLQLSRGSSIVLILIYLAYLFFQFYSHNHLFIDVVPSYASSSSSTSLRTSRSRSSSRSGFETIREPIPMHLVPTNVLPITIQDVGRISSIETSTSKTSLHGIEYPRMNTPSALLLLVAVTAITYLTAENLVDSVNGLVEHSKVNKEWITLIVIPIISNAAEHTTAVVVASKGKFDLAMSVAVGSCIQIALFVIPVLVLVAWGLGKPLTLFFDPLETLCLFLSVIIVKFAIEDGRTHWMSGTALVAVYILIAICFWYYPETSNHVVGLVCT</sequence>
<keyword evidence="12" id="KW-1185">Reference proteome</keyword>
<feature type="transmembrane region" description="Helical" evidence="9">
    <location>
        <begin position="499"/>
        <end position="520"/>
    </location>
</feature>
<feature type="transmembrane region" description="Helical" evidence="9">
    <location>
        <begin position="187"/>
        <end position="209"/>
    </location>
</feature>
<evidence type="ECO:0000256" key="5">
    <source>
        <dbReference type="ARBA" id="ARBA00022989"/>
    </source>
</evidence>
<feature type="transmembrane region" description="Helical" evidence="9">
    <location>
        <begin position="470"/>
        <end position="493"/>
    </location>
</feature>
<dbReference type="Gene3D" id="1.20.1420.30">
    <property type="entry name" value="NCX, central ion-binding region"/>
    <property type="match status" value="2"/>
</dbReference>
<evidence type="ECO:0000259" key="10">
    <source>
        <dbReference type="Pfam" id="PF01699"/>
    </source>
</evidence>
<keyword evidence="4 9" id="KW-0812">Transmembrane</keyword>
<evidence type="ECO:0000256" key="6">
    <source>
        <dbReference type="ARBA" id="ARBA00023065"/>
    </source>
</evidence>
<keyword evidence="3" id="KW-0813">Transport</keyword>
<feature type="region of interest" description="Disordered" evidence="8">
    <location>
        <begin position="1"/>
        <end position="73"/>
    </location>
</feature>
<feature type="transmembrane region" description="Helical" evidence="9">
    <location>
        <begin position="294"/>
        <end position="312"/>
    </location>
</feature>
<feature type="transmembrane region" description="Helical" evidence="9">
    <location>
        <begin position="129"/>
        <end position="151"/>
    </location>
</feature>
<feature type="transmembrane region" description="Helical" evidence="9">
    <location>
        <begin position="437"/>
        <end position="458"/>
    </location>
</feature>
<feature type="transmembrane region" description="Helical" evidence="9">
    <location>
        <begin position="221"/>
        <end position="244"/>
    </location>
</feature>
<dbReference type="GO" id="GO:0015369">
    <property type="term" value="F:calcium:proton antiporter activity"/>
    <property type="evidence" value="ECO:0007669"/>
    <property type="project" value="TreeGrafter"/>
</dbReference>
<dbReference type="GO" id="GO:0000329">
    <property type="term" value="C:fungal-type vacuole membrane"/>
    <property type="evidence" value="ECO:0007669"/>
    <property type="project" value="TreeGrafter"/>
</dbReference>
<evidence type="ECO:0000256" key="3">
    <source>
        <dbReference type="ARBA" id="ARBA00022448"/>
    </source>
</evidence>
<dbReference type="Proteomes" id="UP000736335">
    <property type="component" value="Unassembled WGS sequence"/>
</dbReference>
<feature type="compositionally biased region" description="Polar residues" evidence="8">
    <location>
        <begin position="39"/>
        <end position="50"/>
    </location>
</feature>
<dbReference type="EMBL" id="WIUZ02000008">
    <property type="protein sequence ID" value="KAF9784686.1"/>
    <property type="molecule type" value="Genomic_DNA"/>
</dbReference>
<organism evidence="11 12">
    <name type="scientific">Thelephora terrestris</name>
    <dbReference type="NCBI Taxonomy" id="56493"/>
    <lineage>
        <taxon>Eukaryota</taxon>
        <taxon>Fungi</taxon>
        <taxon>Dikarya</taxon>
        <taxon>Basidiomycota</taxon>
        <taxon>Agaricomycotina</taxon>
        <taxon>Agaricomycetes</taxon>
        <taxon>Thelephorales</taxon>
        <taxon>Thelephoraceae</taxon>
        <taxon>Thelephora</taxon>
    </lineage>
</organism>
<accession>A0A9P6HD13</accession>
<dbReference type="InterPro" id="IPR004837">
    <property type="entry name" value="NaCa_Exmemb"/>
</dbReference>
<dbReference type="InterPro" id="IPR044880">
    <property type="entry name" value="NCX_ion-bd_dom_sf"/>
</dbReference>
<dbReference type="AlphaFoldDB" id="A0A9P6HD13"/>
<evidence type="ECO:0000256" key="7">
    <source>
        <dbReference type="ARBA" id="ARBA00023136"/>
    </source>
</evidence>
<dbReference type="Pfam" id="PF01699">
    <property type="entry name" value="Na_Ca_ex"/>
    <property type="match status" value="2"/>
</dbReference>
<dbReference type="GO" id="GO:0012505">
    <property type="term" value="C:endomembrane system"/>
    <property type="evidence" value="ECO:0007669"/>
    <property type="project" value="UniProtKB-SubCell"/>
</dbReference>
<feature type="transmembrane region" description="Helical" evidence="9">
    <location>
        <begin position="256"/>
        <end position="274"/>
    </location>
</feature>
<dbReference type="OrthoDB" id="1699231at2759"/>
<reference evidence="11" key="2">
    <citation type="submission" date="2020-11" db="EMBL/GenBank/DDBJ databases">
        <authorList>
            <consortium name="DOE Joint Genome Institute"/>
            <person name="Kuo A."/>
            <person name="Miyauchi S."/>
            <person name="Kiss E."/>
            <person name="Drula E."/>
            <person name="Kohler A."/>
            <person name="Sanchez-Garcia M."/>
            <person name="Andreopoulos B."/>
            <person name="Barry K.W."/>
            <person name="Bonito G."/>
            <person name="Buee M."/>
            <person name="Carver A."/>
            <person name="Chen C."/>
            <person name="Cichocki N."/>
            <person name="Clum A."/>
            <person name="Culley D."/>
            <person name="Crous P.W."/>
            <person name="Fauchery L."/>
            <person name="Girlanda M."/>
            <person name="Hayes R."/>
            <person name="Keri Z."/>
            <person name="Labutti K."/>
            <person name="Lipzen A."/>
            <person name="Lombard V."/>
            <person name="Magnuson J."/>
            <person name="Maillard F."/>
            <person name="Morin E."/>
            <person name="Murat C."/>
            <person name="Nolan M."/>
            <person name="Ohm R."/>
            <person name="Pangilinan J."/>
            <person name="Pereira M."/>
            <person name="Perotto S."/>
            <person name="Peter M."/>
            <person name="Riley R."/>
            <person name="Sitrit Y."/>
            <person name="Stielow B."/>
            <person name="Szollosi G."/>
            <person name="Zifcakova L."/>
            <person name="Stursova M."/>
            <person name="Spatafora J.W."/>
            <person name="Tedersoo L."/>
            <person name="Vaario L.-M."/>
            <person name="Yamada A."/>
            <person name="Yan M."/>
            <person name="Wang P."/>
            <person name="Xu J."/>
            <person name="Bruns T."/>
            <person name="Baldrian P."/>
            <person name="Vilgalys R."/>
            <person name="Henrissat B."/>
            <person name="Grigoriev I.V."/>
            <person name="Hibbett D."/>
            <person name="Nagy L.G."/>
            <person name="Martin F.M."/>
        </authorList>
    </citation>
    <scope>NUCLEOTIDE SEQUENCE</scope>
    <source>
        <strain evidence="11">UH-Tt-Lm1</strain>
    </source>
</reference>
<protein>
    <submittedName>
        <fullName evidence="11">Calcium ion transporter</fullName>
    </submittedName>
</protein>
<evidence type="ECO:0000313" key="11">
    <source>
        <dbReference type="EMBL" id="KAF9784686.1"/>
    </source>
</evidence>
<feature type="transmembrane region" description="Helical" evidence="9">
    <location>
        <begin position="157"/>
        <end position="175"/>
    </location>
</feature>
<evidence type="ECO:0000256" key="4">
    <source>
        <dbReference type="ARBA" id="ARBA00022692"/>
    </source>
</evidence>
<keyword evidence="6" id="KW-0406">Ion transport</keyword>
<comment type="similarity">
    <text evidence="2">Belongs to the Ca(2+):cation antiporter (CaCA) (TC 2.A.19) family.</text>
</comment>
<dbReference type="InterPro" id="IPR004713">
    <property type="entry name" value="CaH_exchang"/>
</dbReference>
<keyword evidence="5 9" id="KW-1133">Transmembrane helix</keyword>
<evidence type="ECO:0000256" key="2">
    <source>
        <dbReference type="ARBA" id="ARBA00008170"/>
    </source>
</evidence>
<dbReference type="PANTHER" id="PTHR31503">
    <property type="entry name" value="VACUOLAR CALCIUM ION TRANSPORTER"/>
    <property type="match status" value="1"/>
</dbReference>
<feature type="transmembrane region" description="Helical" evidence="9">
    <location>
        <begin position="527"/>
        <end position="547"/>
    </location>
</feature>
<gene>
    <name evidence="11" type="ORF">BJ322DRAFT_1141742</name>
</gene>
<comment type="caution">
    <text evidence="11">The sequence shown here is derived from an EMBL/GenBank/DDBJ whole genome shotgun (WGS) entry which is preliminary data.</text>
</comment>
<reference evidence="11" key="1">
    <citation type="journal article" date="2020" name="Nat. Commun.">
        <title>Large-scale genome sequencing of mycorrhizal fungi provides insights into the early evolution of symbiotic traits.</title>
        <authorList>
            <person name="Miyauchi S."/>
            <person name="Kiss E."/>
            <person name="Kuo A."/>
            <person name="Drula E."/>
            <person name="Kohler A."/>
            <person name="Sanchez-Garcia M."/>
            <person name="Morin E."/>
            <person name="Andreopoulos B."/>
            <person name="Barry K.W."/>
            <person name="Bonito G."/>
            <person name="Buee M."/>
            <person name="Carver A."/>
            <person name="Chen C."/>
            <person name="Cichocki N."/>
            <person name="Clum A."/>
            <person name="Culley D."/>
            <person name="Crous P.W."/>
            <person name="Fauchery L."/>
            <person name="Girlanda M."/>
            <person name="Hayes R.D."/>
            <person name="Keri Z."/>
            <person name="LaButti K."/>
            <person name="Lipzen A."/>
            <person name="Lombard V."/>
            <person name="Magnuson J."/>
            <person name="Maillard F."/>
            <person name="Murat C."/>
            <person name="Nolan M."/>
            <person name="Ohm R.A."/>
            <person name="Pangilinan J."/>
            <person name="Pereira M.F."/>
            <person name="Perotto S."/>
            <person name="Peter M."/>
            <person name="Pfister S."/>
            <person name="Riley R."/>
            <person name="Sitrit Y."/>
            <person name="Stielow J.B."/>
            <person name="Szollosi G."/>
            <person name="Zifcakova L."/>
            <person name="Stursova M."/>
            <person name="Spatafora J.W."/>
            <person name="Tedersoo L."/>
            <person name="Vaario L.M."/>
            <person name="Yamada A."/>
            <person name="Yan M."/>
            <person name="Wang P."/>
            <person name="Xu J."/>
            <person name="Bruns T."/>
            <person name="Baldrian P."/>
            <person name="Vilgalys R."/>
            <person name="Dunand C."/>
            <person name="Henrissat B."/>
            <person name="Grigoriev I.V."/>
            <person name="Hibbett D."/>
            <person name="Nagy L.G."/>
            <person name="Martin F.M."/>
        </authorList>
    </citation>
    <scope>NUCLEOTIDE SEQUENCE</scope>
    <source>
        <strain evidence="11">UH-Tt-Lm1</strain>
    </source>
</reference>
<comment type="subcellular location">
    <subcellularLocation>
        <location evidence="1">Endomembrane system</location>
        <topology evidence="1">Multi-pass membrane protein</topology>
    </subcellularLocation>
</comment>
<evidence type="ECO:0000256" key="8">
    <source>
        <dbReference type="SAM" id="MobiDB-lite"/>
    </source>
</evidence>
<feature type="compositionally biased region" description="Low complexity" evidence="8">
    <location>
        <begin position="330"/>
        <end position="348"/>
    </location>
</feature>
<proteinExistence type="inferred from homology"/>
<keyword evidence="7 9" id="KW-0472">Membrane</keyword>